<proteinExistence type="predicted"/>
<reference evidence="1" key="2">
    <citation type="submission" date="2021-04" db="EMBL/GenBank/DDBJ databases">
        <authorList>
            <person name="Gilroy R."/>
        </authorList>
    </citation>
    <scope>NUCLEOTIDE SEQUENCE</scope>
    <source>
        <strain evidence="1">G4-2901</strain>
    </source>
</reference>
<dbReference type="Proteomes" id="UP000783796">
    <property type="component" value="Unassembled WGS sequence"/>
</dbReference>
<evidence type="ECO:0000313" key="1">
    <source>
        <dbReference type="EMBL" id="MBU3836940.1"/>
    </source>
</evidence>
<comment type="caution">
    <text evidence="1">The sequence shown here is derived from an EMBL/GenBank/DDBJ whole genome shotgun (WGS) entry which is preliminary data.</text>
</comment>
<dbReference type="AlphaFoldDB" id="A0A948WVS4"/>
<dbReference type="EMBL" id="JAHLFW010000009">
    <property type="protein sequence ID" value="MBU3836940.1"/>
    <property type="molecule type" value="Genomic_DNA"/>
</dbReference>
<evidence type="ECO:0000313" key="2">
    <source>
        <dbReference type="Proteomes" id="UP000783796"/>
    </source>
</evidence>
<accession>A0A948WVS4</accession>
<reference evidence="1" key="1">
    <citation type="journal article" date="2021" name="PeerJ">
        <title>Extensive microbial diversity within the chicken gut microbiome revealed by metagenomics and culture.</title>
        <authorList>
            <person name="Gilroy R."/>
            <person name="Ravi A."/>
            <person name="Getino M."/>
            <person name="Pursley I."/>
            <person name="Horton D.L."/>
            <person name="Alikhan N.F."/>
            <person name="Baker D."/>
            <person name="Gharbi K."/>
            <person name="Hall N."/>
            <person name="Watson M."/>
            <person name="Adriaenssens E.M."/>
            <person name="Foster-Nyarko E."/>
            <person name="Jarju S."/>
            <person name="Secka A."/>
            <person name="Antonio M."/>
            <person name="Oren A."/>
            <person name="Chaudhuri R.R."/>
            <person name="La Ragione R."/>
            <person name="Hildebrand F."/>
            <person name="Pallen M.J."/>
        </authorList>
    </citation>
    <scope>NUCLEOTIDE SEQUENCE</scope>
    <source>
        <strain evidence="1">G4-2901</strain>
    </source>
</reference>
<organism evidence="1 2">
    <name type="scientific">Candidatus Phocaeicola faecigallinarum</name>
    <dbReference type="NCBI Taxonomy" id="2838732"/>
    <lineage>
        <taxon>Bacteria</taxon>
        <taxon>Pseudomonadati</taxon>
        <taxon>Bacteroidota</taxon>
        <taxon>Bacteroidia</taxon>
        <taxon>Bacteroidales</taxon>
        <taxon>Bacteroidaceae</taxon>
        <taxon>Phocaeicola</taxon>
    </lineage>
</organism>
<name>A0A948WVS4_9BACT</name>
<gene>
    <name evidence="1" type="ORF">H9777_01165</name>
</gene>
<sequence length="532" mass="63044">MQNDIFKIFCRYVDEHIFSRENLGSYVALVVDQSFVDDFCKENHTTEEVLMCSVRKALWNCHHDHLTIKGIIAIQLFAATKRANKDGLTVGNYRNRLSQVLNWNINDLQQWMVTYQEDIWMSLYQWCDDNYFQITKCNPRTGKGRYVQFPVNQALKVFTDEDFLYISKIFIENNLYPGEDITQTEFWKIIKRKSISKYLETRHAKEVINNSVSEEDYLSQIYNFYLRWDGKYKLRDKVVQTDPLLNSICLYLTEDLTSIELRNENLKLLRKFSLDNMKYSDIQVYYHFKRKGLLLFKKDDLYDDRWQEVRYIDSSKYDYSKESEMFGLAICFKNEIPFGLKYKLKGCEAFFENRNIIIYKIKKQSLTEDLFTEKRIYELYGGFKIGKNSYLKGALPILRLIKPSMVWIDGKVVEDRIISGDYSLNNLTPGSHYIKLPNIKKIIINVVEMPANVLEWQDYYNKWDIRKKPATWQSQKIDQGIIGLDFSIISNTNAAINESVTRRWAKAFVFGQFHEKENNITINLIKSNNGRI</sequence>
<protein>
    <submittedName>
        <fullName evidence="1">Uncharacterized protein</fullName>
    </submittedName>
</protein>